<feature type="transmembrane region" description="Helical" evidence="1">
    <location>
        <begin position="93"/>
        <end position="115"/>
    </location>
</feature>
<dbReference type="PANTHER" id="PTHR35804:SF1">
    <property type="entry name" value="LYSINE EXPORTER LYSO"/>
    <property type="match status" value="1"/>
</dbReference>
<accession>A0A1T5HKR7</accession>
<dbReference type="Pfam" id="PF03956">
    <property type="entry name" value="Lys_export"/>
    <property type="match status" value="1"/>
</dbReference>
<sequence length="202" mass="21480">MRSSIIILSFFALGIGLALSGLLPQWMLNESLSTYALYLLMLIVGISVGSDNSMSEIFRRMKLVHLLVPIGVILGSLAGAVIISLFIHQISHGTAMAIGAGFGYYSLSAILISGIRGDEAGVVALLANIFREVFTLVMAPFLVKLFGRFSIIASGGATAMDTTLPVIVRFSGKEMTVIAILSGIVLSLLVPVLVPFLLIFFS</sequence>
<keyword evidence="1" id="KW-0812">Transmembrane</keyword>
<evidence type="ECO:0000313" key="2">
    <source>
        <dbReference type="EMBL" id="SKC21284.1"/>
    </source>
</evidence>
<feature type="transmembrane region" description="Helical" evidence="1">
    <location>
        <begin position="122"/>
        <end position="143"/>
    </location>
</feature>
<dbReference type="STRING" id="889453.SAMN03080601_02398"/>
<proteinExistence type="predicted"/>
<name>A0A1T5HKR7_9BACT</name>
<dbReference type="InterPro" id="IPR005642">
    <property type="entry name" value="LysO"/>
</dbReference>
<dbReference type="AlphaFoldDB" id="A0A1T5HKR7"/>
<evidence type="ECO:0000313" key="3">
    <source>
        <dbReference type="Proteomes" id="UP000191055"/>
    </source>
</evidence>
<dbReference type="GO" id="GO:0015661">
    <property type="term" value="F:L-lysine efflux transmembrane transporter activity"/>
    <property type="evidence" value="ECO:0007669"/>
    <property type="project" value="InterPro"/>
</dbReference>
<feature type="transmembrane region" description="Helical" evidence="1">
    <location>
        <begin position="66"/>
        <end position="87"/>
    </location>
</feature>
<keyword evidence="1" id="KW-1133">Transmembrane helix</keyword>
<evidence type="ECO:0008006" key="4">
    <source>
        <dbReference type="Google" id="ProtNLM"/>
    </source>
</evidence>
<evidence type="ECO:0000256" key="1">
    <source>
        <dbReference type="SAM" id="Phobius"/>
    </source>
</evidence>
<gene>
    <name evidence="2" type="ORF">SAMN03080601_02398</name>
</gene>
<dbReference type="Proteomes" id="UP000191055">
    <property type="component" value="Unassembled WGS sequence"/>
</dbReference>
<keyword evidence="3" id="KW-1185">Reference proteome</keyword>
<protein>
    <recommendedName>
        <fullName evidence="4">Lysine exporter LysO family protein</fullName>
    </recommendedName>
</protein>
<organism evidence="2 3">
    <name type="scientific">Alkalitalea saponilacus</name>
    <dbReference type="NCBI Taxonomy" id="889453"/>
    <lineage>
        <taxon>Bacteria</taxon>
        <taxon>Pseudomonadati</taxon>
        <taxon>Bacteroidota</taxon>
        <taxon>Bacteroidia</taxon>
        <taxon>Marinilabiliales</taxon>
        <taxon>Marinilabiliaceae</taxon>
        <taxon>Alkalitalea</taxon>
    </lineage>
</organism>
<dbReference type="EMBL" id="FUYV01000014">
    <property type="protein sequence ID" value="SKC21284.1"/>
    <property type="molecule type" value="Genomic_DNA"/>
</dbReference>
<feature type="transmembrane region" description="Helical" evidence="1">
    <location>
        <begin position="36"/>
        <end position="54"/>
    </location>
</feature>
<dbReference type="PANTHER" id="PTHR35804">
    <property type="entry name" value="LYSINE EXPORTER LYSO"/>
    <property type="match status" value="1"/>
</dbReference>
<dbReference type="RefSeq" id="WP_232468364.1">
    <property type="nucleotide sequence ID" value="NZ_CP021904.1"/>
</dbReference>
<keyword evidence="1" id="KW-0472">Membrane</keyword>
<feature type="transmembrane region" description="Helical" evidence="1">
    <location>
        <begin position="149"/>
        <end position="170"/>
    </location>
</feature>
<dbReference type="GO" id="GO:0005886">
    <property type="term" value="C:plasma membrane"/>
    <property type="evidence" value="ECO:0007669"/>
    <property type="project" value="TreeGrafter"/>
</dbReference>
<feature type="transmembrane region" description="Helical" evidence="1">
    <location>
        <begin position="177"/>
        <end position="201"/>
    </location>
</feature>
<reference evidence="2 3" key="1">
    <citation type="submission" date="2017-02" db="EMBL/GenBank/DDBJ databases">
        <authorList>
            <person name="Peterson S.W."/>
        </authorList>
    </citation>
    <scope>NUCLEOTIDE SEQUENCE [LARGE SCALE GENOMIC DNA]</scope>
    <source>
        <strain evidence="2 3">DSM 24412</strain>
    </source>
</reference>